<keyword evidence="2" id="KW-0444">Lipid biosynthesis</keyword>
<evidence type="ECO:0000256" key="3">
    <source>
        <dbReference type="ARBA" id="ARBA00022793"/>
    </source>
</evidence>
<sequence length="180" mass="19505">MKSKHLLAGLSAAALAWAYHQRSYRYRDPVRLPPAGAGLLSPADGRVAFVRRTEDGWQLGVALDSLSVRYVYAPQDGTVQALTREDAHLPEQTRPADGLTLTFGNDLGVTLTAPTGRLQARTYFSAGQPVRQGNKLAFLERGERVVLSFGAGFRPVARVGERVTGAQTVVAQRFADIRTG</sequence>
<evidence type="ECO:0000256" key="7">
    <source>
        <dbReference type="ARBA" id="ARBA00023209"/>
    </source>
</evidence>
<keyword evidence="5" id="KW-0472">Membrane</keyword>
<keyword evidence="8" id="KW-0456">Lyase</keyword>
<keyword evidence="1" id="KW-1003">Cell membrane</keyword>
<proteinExistence type="predicted"/>
<keyword evidence="12" id="KW-1185">Reference proteome</keyword>
<evidence type="ECO:0000256" key="2">
    <source>
        <dbReference type="ARBA" id="ARBA00022516"/>
    </source>
</evidence>
<evidence type="ECO:0000313" key="11">
    <source>
        <dbReference type="EMBL" id="GHF99761.1"/>
    </source>
</evidence>
<dbReference type="RefSeq" id="WP_189642560.1">
    <property type="nucleotide sequence ID" value="NZ_BNAL01000008.1"/>
</dbReference>
<name>A0ABQ3K4J3_9DEIO</name>
<keyword evidence="10" id="KW-0670">Pyruvate</keyword>
<reference evidence="12" key="1">
    <citation type="journal article" date="2019" name="Int. J. Syst. Evol. Microbiol.">
        <title>The Global Catalogue of Microorganisms (GCM) 10K type strain sequencing project: providing services to taxonomists for standard genome sequencing and annotation.</title>
        <authorList>
            <consortium name="The Broad Institute Genomics Platform"/>
            <consortium name="The Broad Institute Genome Sequencing Center for Infectious Disease"/>
            <person name="Wu L."/>
            <person name="Ma J."/>
        </authorList>
    </citation>
    <scope>NUCLEOTIDE SEQUENCE [LARGE SCALE GENOMIC DNA]</scope>
    <source>
        <strain evidence="12">CGMCC 1.18439</strain>
    </source>
</reference>
<evidence type="ECO:0008006" key="13">
    <source>
        <dbReference type="Google" id="ProtNLM"/>
    </source>
</evidence>
<dbReference type="PANTHER" id="PTHR35809:SF1">
    <property type="entry name" value="ARCHAETIDYLSERINE DECARBOXYLASE PROENZYME-RELATED"/>
    <property type="match status" value="1"/>
</dbReference>
<dbReference type="EMBL" id="BNAL01000008">
    <property type="protein sequence ID" value="GHF99761.1"/>
    <property type="molecule type" value="Genomic_DNA"/>
</dbReference>
<evidence type="ECO:0000256" key="4">
    <source>
        <dbReference type="ARBA" id="ARBA00023098"/>
    </source>
</evidence>
<accession>A0ABQ3K4J3</accession>
<evidence type="ECO:0000313" key="12">
    <source>
        <dbReference type="Proteomes" id="UP000632154"/>
    </source>
</evidence>
<evidence type="ECO:0000256" key="8">
    <source>
        <dbReference type="ARBA" id="ARBA00023239"/>
    </source>
</evidence>
<dbReference type="InterPro" id="IPR033175">
    <property type="entry name" value="PSD-A"/>
</dbReference>
<evidence type="ECO:0000256" key="10">
    <source>
        <dbReference type="ARBA" id="ARBA00023317"/>
    </source>
</evidence>
<dbReference type="Proteomes" id="UP000632154">
    <property type="component" value="Unassembled WGS sequence"/>
</dbReference>
<gene>
    <name evidence="11" type="ORF">GCM10017783_09840</name>
</gene>
<comment type="caution">
    <text evidence="11">The sequence shown here is derived from an EMBL/GenBank/DDBJ whole genome shotgun (WGS) entry which is preliminary data.</text>
</comment>
<organism evidence="11 12">
    <name type="scientific">Deinococcus piscis</name>
    <dbReference type="NCBI Taxonomy" id="394230"/>
    <lineage>
        <taxon>Bacteria</taxon>
        <taxon>Thermotogati</taxon>
        <taxon>Deinococcota</taxon>
        <taxon>Deinococci</taxon>
        <taxon>Deinococcales</taxon>
        <taxon>Deinococcaceae</taxon>
        <taxon>Deinococcus</taxon>
    </lineage>
</organism>
<evidence type="ECO:0000256" key="6">
    <source>
        <dbReference type="ARBA" id="ARBA00023145"/>
    </source>
</evidence>
<keyword evidence="7" id="KW-0594">Phospholipid biosynthesis</keyword>
<protein>
    <recommendedName>
        <fullName evidence="13">Phosphatidylserine decarboxylase</fullName>
    </recommendedName>
</protein>
<keyword evidence="9" id="KW-1208">Phospholipid metabolism</keyword>
<evidence type="ECO:0000256" key="1">
    <source>
        <dbReference type="ARBA" id="ARBA00022475"/>
    </source>
</evidence>
<evidence type="ECO:0000256" key="5">
    <source>
        <dbReference type="ARBA" id="ARBA00023136"/>
    </source>
</evidence>
<evidence type="ECO:0000256" key="9">
    <source>
        <dbReference type="ARBA" id="ARBA00023264"/>
    </source>
</evidence>
<keyword evidence="3" id="KW-0210">Decarboxylase</keyword>
<dbReference type="InterPro" id="IPR003817">
    <property type="entry name" value="PS_Dcarbxylase"/>
</dbReference>
<keyword evidence="4" id="KW-0443">Lipid metabolism</keyword>
<dbReference type="Pfam" id="PF02666">
    <property type="entry name" value="PS_Dcarbxylase"/>
    <property type="match status" value="1"/>
</dbReference>
<keyword evidence="6" id="KW-0865">Zymogen</keyword>
<dbReference type="PANTHER" id="PTHR35809">
    <property type="entry name" value="ARCHAETIDYLSERINE DECARBOXYLASE PROENZYME-RELATED"/>
    <property type="match status" value="1"/>
</dbReference>